<sequence length="145" mass="15637">MTAGAARLVLAVVWCWAGWAKVQQPEQSVQAVRAYRVLPESWVTPVGHGLPVLELGIAMLLLLGLRVRFAALLSTVLLVVFAGAVVHARQRGLAIDCGCFGGGGEIDPADTQYSKEILRDLALICPGVWLMCRPRSRYALDNVVA</sequence>
<dbReference type="GO" id="GO:0016020">
    <property type="term" value="C:membrane"/>
    <property type="evidence" value="ECO:0007669"/>
    <property type="project" value="UniProtKB-SubCell"/>
</dbReference>
<dbReference type="InterPro" id="IPR009908">
    <property type="entry name" value="Methylamine_util_MauE"/>
</dbReference>
<feature type="transmembrane region" description="Helical" evidence="5">
    <location>
        <begin position="55"/>
        <end position="86"/>
    </location>
</feature>
<dbReference type="EMBL" id="LAQS01000035">
    <property type="protein sequence ID" value="KKZ71736.1"/>
    <property type="molecule type" value="Genomic_DNA"/>
</dbReference>
<evidence type="ECO:0000256" key="2">
    <source>
        <dbReference type="ARBA" id="ARBA00022692"/>
    </source>
</evidence>
<dbReference type="AlphaFoldDB" id="A0A2P2GJP5"/>
<keyword evidence="2 5" id="KW-0812">Transmembrane</keyword>
<evidence type="ECO:0000256" key="3">
    <source>
        <dbReference type="ARBA" id="ARBA00022989"/>
    </source>
</evidence>
<organism evidence="7 8">
    <name type="scientific">Streptomyces showdoensis</name>
    <dbReference type="NCBI Taxonomy" id="68268"/>
    <lineage>
        <taxon>Bacteria</taxon>
        <taxon>Bacillati</taxon>
        <taxon>Actinomycetota</taxon>
        <taxon>Actinomycetes</taxon>
        <taxon>Kitasatosporales</taxon>
        <taxon>Streptomycetaceae</taxon>
        <taxon>Streptomyces</taxon>
    </lineage>
</organism>
<dbReference type="GO" id="GO:0030416">
    <property type="term" value="P:methylamine metabolic process"/>
    <property type="evidence" value="ECO:0007669"/>
    <property type="project" value="InterPro"/>
</dbReference>
<keyword evidence="4 5" id="KW-0472">Membrane</keyword>
<proteinExistence type="predicted"/>
<evidence type="ECO:0000259" key="6">
    <source>
        <dbReference type="Pfam" id="PF07291"/>
    </source>
</evidence>
<evidence type="ECO:0000256" key="1">
    <source>
        <dbReference type="ARBA" id="ARBA00004141"/>
    </source>
</evidence>
<comment type="caution">
    <text evidence="7">The sequence shown here is derived from an EMBL/GenBank/DDBJ whole genome shotgun (WGS) entry which is preliminary data.</text>
</comment>
<evidence type="ECO:0000256" key="5">
    <source>
        <dbReference type="SAM" id="Phobius"/>
    </source>
</evidence>
<accession>A0A2P2GJP5</accession>
<evidence type="ECO:0000313" key="7">
    <source>
        <dbReference type="EMBL" id="KKZ71736.1"/>
    </source>
</evidence>
<dbReference type="Pfam" id="PF07291">
    <property type="entry name" value="MauE"/>
    <property type="match status" value="1"/>
</dbReference>
<keyword evidence="3 5" id="KW-1133">Transmembrane helix</keyword>
<dbReference type="Proteomes" id="UP000265325">
    <property type="component" value="Unassembled WGS sequence"/>
</dbReference>
<comment type="subcellular location">
    <subcellularLocation>
        <location evidence="1">Membrane</location>
        <topology evidence="1">Multi-pass membrane protein</topology>
    </subcellularLocation>
</comment>
<evidence type="ECO:0000256" key="4">
    <source>
        <dbReference type="ARBA" id="ARBA00023136"/>
    </source>
</evidence>
<protein>
    <submittedName>
        <fullName evidence="7">DoxX family protein</fullName>
    </submittedName>
</protein>
<feature type="domain" description="Methylamine utilisation protein MauE" evidence="6">
    <location>
        <begin position="4"/>
        <end position="131"/>
    </location>
</feature>
<keyword evidence="8" id="KW-1185">Reference proteome</keyword>
<reference evidence="7 8" key="1">
    <citation type="submission" date="2015-05" db="EMBL/GenBank/DDBJ databases">
        <title>Draft Genome assembly of Streptomyces showdoensis.</title>
        <authorList>
            <person name="Thapa K.K."/>
            <person name="Metsa-Ketela M."/>
        </authorList>
    </citation>
    <scope>NUCLEOTIDE SEQUENCE [LARGE SCALE GENOMIC DNA]</scope>
    <source>
        <strain evidence="7 8">ATCC 15227</strain>
    </source>
</reference>
<dbReference type="UniPathway" id="UPA00895"/>
<gene>
    <name evidence="7" type="ORF">VO63_22215</name>
</gene>
<name>A0A2P2GJP5_STREW</name>
<evidence type="ECO:0000313" key="8">
    <source>
        <dbReference type="Proteomes" id="UP000265325"/>
    </source>
</evidence>